<name>A0ABT0XQ42_9BACI</name>
<dbReference type="PROSITE" id="PS51257">
    <property type="entry name" value="PROKAR_LIPOPROTEIN"/>
    <property type="match status" value="1"/>
</dbReference>
<dbReference type="EMBL" id="JAMQJY010000004">
    <property type="protein sequence ID" value="MCM2677458.1"/>
    <property type="molecule type" value="Genomic_DNA"/>
</dbReference>
<keyword evidence="2" id="KW-1185">Reference proteome</keyword>
<reference evidence="1" key="1">
    <citation type="submission" date="2022-06" db="EMBL/GenBank/DDBJ databases">
        <title>Alkalicoccobacillus porphyridii sp. nov., isolated from a marine red alga, Porphyridium purpureum and reclassification of Shouchella plakortidis and Shouchella gibsonii as Alkalicoccobacillus plakortidis comb. nov. and Alkalicoccobacillus gibsonii comb. nov.</title>
        <authorList>
            <person name="Kim K.H."/>
            <person name="Lee J.K."/>
            <person name="Han D.M."/>
            <person name="Baek J.H."/>
            <person name="Jeon C.O."/>
        </authorList>
    </citation>
    <scope>NUCLEOTIDE SEQUENCE</scope>
    <source>
        <strain evidence="1">DSM 19153</strain>
    </source>
</reference>
<evidence type="ECO:0000313" key="1">
    <source>
        <dbReference type="EMBL" id="MCM2677458.1"/>
    </source>
</evidence>
<accession>A0ABT0XQ42</accession>
<dbReference type="Proteomes" id="UP001203665">
    <property type="component" value="Unassembled WGS sequence"/>
</dbReference>
<organism evidence="1 2">
    <name type="scientific">Alkalicoccobacillus plakortidis</name>
    <dbReference type="NCBI Taxonomy" id="444060"/>
    <lineage>
        <taxon>Bacteria</taxon>
        <taxon>Bacillati</taxon>
        <taxon>Bacillota</taxon>
        <taxon>Bacilli</taxon>
        <taxon>Bacillales</taxon>
        <taxon>Bacillaceae</taxon>
        <taxon>Alkalicoccobacillus</taxon>
    </lineage>
</organism>
<gene>
    <name evidence="1" type="ORF">NDM98_19765</name>
</gene>
<dbReference type="RefSeq" id="WP_251611260.1">
    <property type="nucleotide sequence ID" value="NZ_JAMQJY010000004.1"/>
</dbReference>
<protein>
    <submittedName>
        <fullName evidence="1">Uncharacterized protein</fullName>
    </submittedName>
</protein>
<evidence type="ECO:0000313" key="2">
    <source>
        <dbReference type="Proteomes" id="UP001203665"/>
    </source>
</evidence>
<proteinExistence type="predicted"/>
<sequence>MLKKISLLLPILMLVACNYDISGSAMVEITERFKDDSDFYIKVKNQGEEIYTLEVDENVFNLIEVKEEYFISYKSDKDRVGILETIEPK</sequence>
<comment type="caution">
    <text evidence="1">The sequence shown here is derived from an EMBL/GenBank/DDBJ whole genome shotgun (WGS) entry which is preliminary data.</text>
</comment>